<feature type="compositionally biased region" description="Pro residues" evidence="1">
    <location>
        <begin position="28"/>
        <end position="41"/>
    </location>
</feature>
<comment type="caution">
    <text evidence="3">The sequence shown here is derived from an EMBL/GenBank/DDBJ whole genome shotgun (WGS) entry which is preliminary data.</text>
</comment>
<reference evidence="3 4" key="1">
    <citation type="submission" date="2024-09" db="EMBL/GenBank/DDBJ databases">
        <authorList>
            <person name="Sun Q."/>
            <person name="Mori K."/>
        </authorList>
    </citation>
    <scope>NUCLEOTIDE SEQUENCE [LARGE SCALE GENOMIC DNA]</scope>
    <source>
        <strain evidence="3 4">CCM 7759</strain>
    </source>
</reference>
<dbReference type="EMBL" id="JBHLWN010000022">
    <property type="protein sequence ID" value="MFC0211811.1"/>
    <property type="molecule type" value="Genomic_DNA"/>
</dbReference>
<evidence type="ECO:0000256" key="2">
    <source>
        <dbReference type="SAM" id="Phobius"/>
    </source>
</evidence>
<feature type="transmembrane region" description="Helical" evidence="2">
    <location>
        <begin position="98"/>
        <end position="120"/>
    </location>
</feature>
<evidence type="ECO:0000313" key="4">
    <source>
        <dbReference type="Proteomes" id="UP001589776"/>
    </source>
</evidence>
<keyword evidence="2" id="KW-0812">Transmembrane</keyword>
<feature type="transmembrane region" description="Helical" evidence="2">
    <location>
        <begin position="64"/>
        <end position="86"/>
    </location>
</feature>
<keyword evidence="2" id="KW-0472">Membrane</keyword>
<proteinExistence type="predicted"/>
<keyword evidence="4" id="KW-1185">Reference proteome</keyword>
<organism evidence="3 4">
    <name type="scientific">Paenibacillus chartarius</name>
    <dbReference type="NCBI Taxonomy" id="747481"/>
    <lineage>
        <taxon>Bacteria</taxon>
        <taxon>Bacillati</taxon>
        <taxon>Bacillota</taxon>
        <taxon>Bacilli</taxon>
        <taxon>Bacillales</taxon>
        <taxon>Paenibacillaceae</taxon>
        <taxon>Paenibacillus</taxon>
    </lineage>
</organism>
<dbReference type="Proteomes" id="UP001589776">
    <property type="component" value="Unassembled WGS sequence"/>
</dbReference>
<protein>
    <recommendedName>
        <fullName evidence="5">DUF4190 domain-containing protein</fullName>
    </recommendedName>
</protein>
<sequence>MSHERENGVNASDAQAGGGGTEAGHSAPPSPQPPFPSQDPPPRSRKAEIWKGVGLGTLLHLLPWLFPVLYFGIGIVQFLYLIPAMIFLRNRPGMVQGLLIVLGVTFLLNAACFGYVFIALN</sequence>
<feature type="region of interest" description="Disordered" evidence="1">
    <location>
        <begin position="1"/>
        <end position="46"/>
    </location>
</feature>
<accession>A0ABV6DGP3</accession>
<evidence type="ECO:0008006" key="5">
    <source>
        <dbReference type="Google" id="ProtNLM"/>
    </source>
</evidence>
<dbReference type="RefSeq" id="WP_377468816.1">
    <property type="nucleotide sequence ID" value="NZ_JBHLWN010000022.1"/>
</dbReference>
<evidence type="ECO:0000256" key="1">
    <source>
        <dbReference type="SAM" id="MobiDB-lite"/>
    </source>
</evidence>
<gene>
    <name evidence="3" type="ORF">ACFFK0_04965</name>
</gene>
<name>A0ABV6DGP3_9BACL</name>
<keyword evidence="2" id="KW-1133">Transmembrane helix</keyword>
<evidence type="ECO:0000313" key="3">
    <source>
        <dbReference type="EMBL" id="MFC0211811.1"/>
    </source>
</evidence>